<reference evidence="10" key="1">
    <citation type="journal article" date="2022" name="bioRxiv">
        <title>Deciphering the potential niche of two novel black yeast fungi from a biological soil crust based on their genomes, phenotypes, and melanin regulation.</title>
        <authorList>
            <consortium name="DOE Joint Genome Institute"/>
            <person name="Carr E.C."/>
            <person name="Barton Q."/>
            <person name="Grambo S."/>
            <person name="Sullivan M."/>
            <person name="Renfro C.M."/>
            <person name="Kuo A."/>
            <person name="Pangilinan J."/>
            <person name="Lipzen A."/>
            <person name="Keymanesh K."/>
            <person name="Savage E."/>
            <person name="Barry K."/>
            <person name="Grigoriev I.V."/>
            <person name="Riekhof W.R."/>
            <person name="Harris S.S."/>
        </authorList>
    </citation>
    <scope>NUCLEOTIDE SEQUENCE</scope>
    <source>
        <strain evidence="10">JF 03-4F</strain>
    </source>
</reference>
<keyword evidence="8" id="KW-1133">Transmembrane helix</keyword>
<dbReference type="GO" id="GO:0020037">
    <property type="term" value="F:heme binding"/>
    <property type="evidence" value="ECO:0007669"/>
    <property type="project" value="UniProtKB-UniRule"/>
</dbReference>
<name>A0AAN6DZX6_9EURO</name>
<evidence type="ECO:0000256" key="3">
    <source>
        <dbReference type="ARBA" id="ARBA00022692"/>
    </source>
</evidence>
<keyword evidence="2 8" id="KW-0349">Heme</keyword>
<keyword evidence="5 8" id="KW-0408">Iron</keyword>
<dbReference type="InterPro" id="IPR036400">
    <property type="entry name" value="Cyt_B5-like_heme/steroid_sf"/>
</dbReference>
<feature type="domain" description="Cytochrome b5 heme-binding" evidence="9">
    <location>
        <begin position="4"/>
        <end position="80"/>
    </location>
</feature>
<keyword evidence="6 8" id="KW-0472">Membrane</keyword>
<dbReference type="PRINTS" id="PR00363">
    <property type="entry name" value="CYTOCHROMEB5"/>
</dbReference>
<dbReference type="SMART" id="SM01117">
    <property type="entry name" value="Cyt-b5"/>
    <property type="match status" value="1"/>
</dbReference>
<keyword evidence="4 8" id="KW-0479">Metal-binding</keyword>
<evidence type="ECO:0000256" key="8">
    <source>
        <dbReference type="RuleBase" id="RU362121"/>
    </source>
</evidence>
<dbReference type="PROSITE" id="PS50255">
    <property type="entry name" value="CYTOCHROME_B5_2"/>
    <property type="match status" value="1"/>
</dbReference>
<dbReference type="InterPro" id="IPR018506">
    <property type="entry name" value="Cyt_B5_heme-BS"/>
</dbReference>
<comment type="caution">
    <text evidence="10">The sequence shown here is derived from an EMBL/GenBank/DDBJ whole genome shotgun (WGS) entry which is preliminary data.</text>
</comment>
<dbReference type="AlphaFoldDB" id="A0AAN6DZX6"/>
<dbReference type="InterPro" id="IPR050668">
    <property type="entry name" value="Cytochrome_b5"/>
</dbReference>
<comment type="similarity">
    <text evidence="7 8">Belongs to the cytochrome b5 family.</text>
</comment>
<proteinExistence type="inferred from homology"/>
<evidence type="ECO:0000256" key="4">
    <source>
        <dbReference type="ARBA" id="ARBA00022723"/>
    </source>
</evidence>
<dbReference type="PANTHER" id="PTHR19359">
    <property type="entry name" value="CYTOCHROME B5"/>
    <property type="match status" value="1"/>
</dbReference>
<accession>A0AAN6DZX6</accession>
<evidence type="ECO:0000256" key="1">
    <source>
        <dbReference type="ARBA" id="ARBA00004370"/>
    </source>
</evidence>
<evidence type="ECO:0000256" key="7">
    <source>
        <dbReference type="ARBA" id="ARBA00038168"/>
    </source>
</evidence>
<dbReference type="Gene3D" id="3.10.120.10">
    <property type="entry name" value="Cytochrome b5-like heme/steroid binding domain"/>
    <property type="match status" value="1"/>
</dbReference>
<evidence type="ECO:0000313" key="11">
    <source>
        <dbReference type="Proteomes" id="UP001203852"/>
    </source>
</evidence>
<dbReference type="PROSITE" id="PS00191">
    <property type="entry name" value="CYTOCHROME_B5_1"/>
    <property type="match status" value="1"/>
</dbReference>
<evidence type="ECO:0000313" key="10">
    <source>
        <dbReference type="EMBL" id="KAI1614599.1"/>
    </source>
</evidence>
<evidence type="ECO:0000259" key="9">
    <source>
        <dbReference type="PROSITE" id="PS50255"/>
    </source>
</evidence>
<organism evidence="10 11">
    <name type="scientific">Exophiala viscosa</name>
    <dbReference type="NCBI Taxonomy" id="2486360"/>
    <lineage>
        <taxon>Eukaryota</taxon>
        <taxon>Fungi</taxon>
        <taxon>Dikarya</taxon>
        <taxon>Ascomycota</taxon>
        <taxon>Pezizomycotina</taxon>
        <taxon>Eurotiomycetes</taxon>
        <taxon>Chaetothyriomycetidae</taxon>
        <taxon>Chaetothyriales</taxon>
        <taxon>Herpotrichiellaceae</taxon>
        <taxon>Exophiala</taxon>
    </lineage>
</organism>
<evidence type="ECO:0000256" key="5">
    <source>
        <dbReference type="ARBA" id="ARBA00023004"/>
    </source>
</evidence>
<evidence type="ECO:0000256" key="2">
    <source>
        <dbReference type="ARBA" id="ARBA00022617"/>
    </source>
</evidence>
<feature type="transmembrane region" description="Helical" evidence="8">
    <location>
        <begin position="105"/>
        <end position="125"/>
    </location>
</feature>
<comment type="subcellular location">
    <subcellularLocation>
        <location evidence="1">Membrane</location>
    </subcellularLocation>
</comment>
<dbReference type="Pfam" id="PF00173">
    <property type="entry name" value="Cyt-b5"/>
    <property type="match status" value="1"/>
</dbReference>
<sequence>MGREKHFTIAEVARHAQHDDIYLIYENSVYDVTRFLDEHPGGVEVINDYAGKDATEAFDEVGHSKEAHQQLEELLLGRLDQASAATATAARSIKKKANKAAFNPAILYSFAIATGATAMAGYWYFQVRV</sequence>
<keyword evidence="11" id="KW-1185">Reference proteome</keyword>
<dbReference type="InterPro" id="IPR001199">
    <property type="entry name" value="Cyt_B5-like_heme/steroid-bd"/>
</dbReference>
<dbReference type="EMBL" id="MU404353">
    <property type="protein sequence ID" value="KAI1614599.1"/>
    <property type="molecule type" value="Genomic_DNA"/>
</dbReference>
<protein>
    <submittedName>
        <fullName evidence="10">Cytochrome b5-like heme/steroid binding domain-containing protein</fullName>
    </submittedName>
</protein>
<dbReference type="GO" id="GO:0046872">
    <property type="term" value="F:metal ion binding"/>
    <property type="evidence" value="ECO:0007669"/>
    <property type="project" value="UniProtKB-UniRule"/>
</dbReference>
<dbReference type="GO" id="GO:0016020">
    <property type="term" value="C:membrane"/>
    <property type="evidence" value="ECO:0007669"/>
    <property type="project" value="UniProtKB-SubCell"/>
</dbReference>
<dbReference type="FunFam" id="3.10.120.10:FF:000002">
    <property type="entry name" value="Cytochrome b5 type B"/>
    <property type="match status" value="1"/>
</dbReference>
<gene>
    <name evidence="10" type="ORF">EDD36DRAFT_232893</name>
</gene>
<dbReference type="SUPFAM" id="SSF55856">
    <property type="entry name" value="Cytochrome b5-like heme/steroid binding domain"/>
    <property type="match status" value="1"/>
</dbReference>
<keyword evidence="3 8" id="KW-0812">Transmembrane</keyword>
<evidence type="ECO:0000256" key="6">
    <source>
        <dbReference type="ARBA" id="ARBA00023136"/>
    </source>
</evidence>
<dbReference type="Proteomes" id="UP001203852">
    <property type="component" value="Unassembled WGS sequence"/>
</dbReference>